<dbReference type="RefSeq" id="XP_067717238.1">
    <property type="nucleotide sequence ID" value="XM_067861137.1"/>
</dbReference>
<gene>
    <name evidence="1" type="ORF">BcabD6B2_46040</name>
</gene>
<evidence type="ECO:0000313" key="2">
    <source>
        <dbReference type="Proteomes" id="UP001497744"/>
    </source>
</evidence>
<dbReference type="GeneID" id="94196650"/>
<keyword evidence="2" id="KW-1185">Reference proteome</keyword>
<dbReference type="AlphaFoldDB" id="A0AAV4LYJ0"/>
<accession>A0AAV4LYJ0</accession>
<name>A0AAV4LYJ0_BABCB</name>
<comment type="caution">
    <text evidence="1">The sequence shown here is derived from an EMBL/GenBank/DDBJ whole genome shotgun (WGS) entry which is preliminary data.</text>
</comment>
<protein>
    <submittedName>
        <fullName evidence="1">Ribosome-binding protein 1</fullName>
    </submittedName>
</protein>
<evidence type="ECO:0000313" key="1">
    <source>
        <dbReference type="EMBL" id="GIX65169.1"/>
    </source>
</evidence>
<dbReference type="EMBL" id="BPLF01000004">
    <property type="protein sequence ID" value="GIX65169.1"/>
    <property type="molecule type" value="Genomic_DNA"/>
</dbReference>
<reference evidence="1 2" key="1">
    <citation type="submission" date="2021-06" db="EMBL/GenBank/DDBJ databases">
        <title>Genome sequence of Babesia caballi.</title>
        <authorList>
            <person name="Yamagishi J."/>
            <person name="Kidaka T."/>
            <person name="Ochi A."/>
        </authorList>
    </citation>
    <scope>NUCLEOTIDE SEQUENCE [LARGE SCALE GENOMIC DNA]</scope>
    <source>
        <strain evidence="1">USDA-D6B2</strain>
    </source>
</reference>
<proteinExistence type="predicted"/>
<sequence>MDNGTRSLYVGLNGSMRSSFENYTIEEPTTLKDVLEFLDKLYTSQLYKNVGEQLERDARVNGNFKEYGYYTVDYCFYTVCYYASSLRGYIEKDYKSHNKYKHLTYDKDCIDRCVVTLLKVLPKFFGTLYFLWFNIDDRYGEGWHHYGGGKWQNQTFDGSPTYWSSGTDLKSWLTKRGEGIASGPNSKATLLPGGYQEQELSSYHGYNITSSLKGLVYYSAGGGYLQYLLYYLVFAIDATPASTAVYVAFIRAFCQETETGGMFVNNMNDSVYPDLKIIGDALPEILENFAADTFSSPKASLYAVCAGSVRNLRNRLKADKFGKYVEGMRKVLNGLVTYLETMSTDSKTWKDTLLQHGEFAGPFPYGFCVTSKWETGKWTDLRDELSNKIVTLIGADDDKQSIKALKKSLLAKFTPT</sequence>
<organism evidence="1 2">
    <name type="scientific">Babesia caballi</name>
    <dbReference type="NCBI Taxonomy" id="5871"/>
    <lineage>
        <taxon>Eukaryota</taxon>
        <taxon>Sar</taxon>
        <taxon>Alveolata</taxon>
        <taxon>Apicomplexa</taxon>
        <taxon>Aconoidasida</taxon>
        <taxon>Piroplasmida</taxon>
        <taxon>Babesiidae</taxon>
        <taxon>Babesia</taxon>
    </lineage>
</organism>
<dbReference type="Proteomes" id="UP001497744">
    <property type="component" value="Unassembled WGS sequence"/>
</dbReference>